<dbReference type="SUPFAM" id="SSF55785">
    <property type="entry name" value="PYP-like sensor domain (PAS domain)"/>
    <property type="match status" value="1"/>
</dbReference>
<dbReference type="FunFam" id="3.30.450.20:FF:000119">
    <property type="entry name" value="Serine threonine protein kinase"/>
    <property type="match status" value="1"/>
</dbReference>
<feature type="region of interest" description="Disordered" evidence="11">
    <location>
        <begin position="967"/>
        <end position="996"/>
    </location>
</feature>
<feature type="compositionally biased region" description="Low complexity" evidence="11">
    <location>
        <begin position="1366"/>
        <end position="1390"/>
    </location>
</feature>
<dbReference type="PROSITE" id="PS50011">
    <property type="entry name" value="PROTEIN_KINASE_DOM"/>
    <property type="match status" value="1"/>
</dbReference>
<feature type="compositionally biased region" description="Polar residues" evidence="11">
    <location>
        <begin position="1461"/>
        <end position="1479"/>
    </location>
</feature>
<feature type="compositionally biased region" description="Polar residues" evidence="11">
    <location>
        <begin position="1422"/>
        <end position="1435"/>
    </location>
</feature>
<feature type="compositionally biased region" description="Polar residues" evidence="11">
    <location>
        <begin position="1857"/>
        <end position="1867"/>
    </location>
</feature>
<feature type="region of interest" description="Disordered" evidence="11">
    <location>
        <begin position="504"/>
        <end position="756"/>
    </location>
</feature>
<dbReference type="Pfam" id="PF00069">
    <property type="entry name" value="Pkinase"/>
    <property type="match status" value="2"/>
</dbReference>
<dbReference type="PANTHER" id="PTHR24356:SF1">
    <property type="entry name" value="SERINE_THREONINE-PROTEIN KINASE GREATWALL"/>
    <property type="match status" value="1"/>
</dbReference>
<evidence type="ECO:0000256" key="9">
    <source>
        <dbReference type="ARBA" id="ARBA00048679"/>
    </source>
</evidence>
<keyword evidence="2" id="KW-0723">Serine/threonine-protein kinase</keyword>
<dbReference type="Gene3D" id="3.30.200.20">
    <property type="entry name" value="Phosphorylase Kinase, domain 1"/>
    <property type="match status" value="2"/>
</dbReference>
<accession>V5FM02</accession>
<dbReference type="InterPro" id="IPR000961">
    <property type="entry name" value="AGC-kinase_C"/>
</dbReference>
<dbReference type="GO" id="GO:0004674">
    <property type="term" value="F:protein serine/threonine kinase activity"/>
    <property type="evidence" value="ECO:0007669"/>
    <property type="project" value="UniProtKB-KW"/>
</dbReference>
<evidence type="ECO:0000313" key="15">
    <source>
        <dbReference type="EMBL" id="GAD98994.1"/>
    </source>
</evidence>
<dbReference type="InterPro" id="IPR050236">
    <property type="entry name" value="Ser_Thr_kinase_AGC"/>
</dbReference>
<dbReference type="EMBL" id="BAUL01000271">
    <property type="protein sequence ID" value="GAD98994.1"/>
    <property type="molecule type" value="Genomic_DNA"/>
</dbReference>
<feature type="compositionally biased region" description="Polar residues" evidence="11">
    <location>
        <begin position="967"/>
        <end position="977"/>
    </location>
</feature>
<dbReference type="PROSITE" id="PS00136">
    <property type="entry name" value="SUBTILASE_ASP"/>
    <property type="match status" value="1"/>
</dbReference>
<feature type="domain" description="Protein kinase" evidence="12">
    <location>
        <begin position="757"/>
        <end position="1191"/>
    </location>
</feature>
<feature type="compositionally biased region" description="Basic and acidic residues" evidence="11">
    <location>
        <begin position="1801"/>
        <end position="1820"/>
    </location>
</feature>
<feature type="region of interest" description="Disordered" evidence="11">
    <location>
        <begin position="314"/>
        <end position="376"/>
    </location>
</feature>
<dbReference type="SMART" id="SM00220">
    <property type="entry name" value="S_TKc"/>
    <property type="match status" value="1"/>
</dbReference>
<dbReference type="CDD" id="cd05611">
    <property type="entry name" value="STKc_Rim15_like"/>
    <property type="match status" value="1"/>
</dbReference>
<dbReference type="FunFam" id="1.10.510.10:FF:000340">
    <property type="entry name" value="Serine threonine protein kinase"/>
    <property type="match status" value="1"/>
</dbReference>
<feature type="compositionally biased region" description="Low complexity" evidence="11">
    <location>
        <begin position="1407"/>
        <end position="1421"/>
    </location>
</feature>
<evidence type="ECO:0000256" key="11">
    <source>
        <dbReference type="SAM" id="MobiDB-lite"/>
    </source>
</evidence>
<feature type="compositionally biased region" description="Basic and acidic residues" evidence="11">
    <location>
        <begin position="408"/>
        <end position="419"/>
    </location>
</feature>
<feature type="compositionally biased region" description="Polar residues" evidence="11">
    <location>
        <begin position="1682"/>
        <end position="1712"/>
    </location>
</feature>
<keyword evidence="3" id="KW-0808">Transferase</keyword>
<keyword evidence="4" id="KW-0547">Nucleotide-binding</keyword>
<comment type="caution">
    <text evidence="10">Lacks conserved residue(s) required for the propagation of feature annotation.</text>
</comment>
<dbReference type="Gene3D" id="1.10.510.10">
    <property type="entry name" value="Transferase(Phosphotransferase) domain 1"/>
    <property type="match status" value="2"/>
</dbReference>
<feature type="region of interest" description="Disordered" evidence="11">
    <location>
        <begin position="407"/>
        <end position="428"/>
    </location>
</feature>
<dbReference type="GO" id="GO:0005524">
    <property type="term" value="F:ATP binding"/>
    <property type="evidence" value="ECO:0007669"/>
    <property type="project" value="UniProtKB-KW"/>
</dbReference>
<evidence type="ECO:0000256" key="3">
    <source>
        <dbReference type="ARBA" id="ARBA00022679"/>
    </source>
</evidence>
<dbReference type="SUPFAM" id="SSF56112">
    <property type="entry name" value="Protein kinase-like (PK-like)"/>
    <property type="match status" value="1"/>
</dbReference>
<name>V5FM02_BYSSN</name>
<comment type="catalytic activity">
    <reaction evidence="8">
        <text>L-threonyl-[protein] + ATP = O-phospho-L-threonyl-[protein] + ADP + H(+)</text>
        <dbReference type="Rhea" id="RHEA:46608"/>
        <dbReference type="Rhea" id="RHEA-COMP:11060"/>
        <dbReference type="Rhea" id="RHEA-COMP:11605"/>
        <dbReference type="ChEBI" id="CHEBI:15378"/>
        <dbReference type="ChEBI" id="CHEBI:30013"/>
        <dbReference type="ChEBI" id="CHEBI:30616"/>
        <dbReference type="ChEBI" id="CHEBI:61977"/>
        <dbReference type="ChEBI" id="CHEBI:456216"/>
        <dbReference type="EC" id="2.7.11.1"/>
    </reaction>
</comment>
<feature type="region of interest" description="Disordered" evidence="11">
    <location>
        <begin position="1328"/>
        <end position="1516"/>
    </location>
</feature>
<feature type="domain" description="Response regulatory" evidence="13">
    <location>
        <begin position="1548"/>
        <end position="1662"/>
    </location>
</feature>
<feature type="region of interest" description="Disordered" evidence="11">
    <location>
        <begin position="1794"/>
        <end position="2011"/>
    </location>
</feature>
<dbReference type="eggNOG" id="KOG0605">
    <property type="taxonomic scope" value="Eukaryota"/>
</dbReference>
<feature type="region of interest" description="Disordered" evidence="11">
    <location>
        <begin position="127"/>
        <end position="174"/>
    </location>
</feature>
<keyword evidence="7" id="KW-0067">ATP-binding</keyword>
<dbReference type="InterPro" id="IPR008271">
    <property type="entry name" value="Ser/Thr_kinase_AS"/>
</dbReference>
<evidence type="ECO:0000256" key="6">
    <source>
        <dbReference type="ARBA" id="ARBA00022801"/>
    </source>
</evidence>
<protein>
    <recommendedName>
        <fullName evidence="1">non-specific serine/threonine protein kinase</fullName>
        <ecNumber evidence="1">2.7.11.1</ecNumber>
    </recommendedName>
</protein>
<feature type="domain" description="AGC-kinase C-terminal" evidence="14">
    <location>
        <begin position="1192"/>
        <end position="1311"/>
    </location>
</feature>
<dbReference type="FunFam" id="3.40.50.2300:FF:000139">
    <property type="entry name" value="Serine threonine protein kinase"/>
    <property type="match status" value="1"/>
</dbReference>
<dbReference type="GO" id="GO:0005737">
    <property type="term" value="C:cytoplasm"/>
    <property type="evidence" value="ECO:0007669"/>
    <property type="project" value="TreeGrafter"/>
</dbReference>
<feature type="compositionally biased region" description="Pro residues" evidence="11">
    <location>
        <begin position="538"/>
        <end position="549"/>
    </location>
</feature>
<dbReference type="InterPro" id="IPR023827">
    <property type="entry name" value="Peptidase_S8_Asp-AS"/>
</dbReference>
<dbReference type="GO" id="GO:0000160">
    <property type="term" value="P:phosphorelay signal transduction system"/>
    <property type="evidence" value="ECO:0007669"/>
    <property type="project" value="InterPro"/>
</dbReference>
<dbReference type="InterPro" id="IPR035965">
    <property type="entry name" value="PAS-like_dom_sf"/>
</dbReference>
<dbReference type="InterPro" id="IPR000719">
    <property type="entry name" value="Prot_kinase_dom"/>
</dbReference>
<evidence type="ECO:0000256" key="8">
    <source>
        <dbReference type="ARBA" id="ARBA00047899"/>
    </source>
</evidence>
<feature type="compositionally biased region" description="Polar residues" evidence="11">
    <location>
        <begin position="1837"/>
        <end position="1848"/>
    </location>
</feature>
<feature type="region of interest" description="Disordered" evidence="11">
    <location>
        <begin position="24"/>
        <end position="44"/>
    </location>
</feature>
<feature type="region of interest" description="Disordered" evidence="11">
    <location>
        <begin position="2027"/>
        <end position="2075"/>
    </location>
</feature>
<dbReference type="CDD" id="cd17546">
    <property type="entry name" value="REC_hyHK_CKI1_RcsC-like"/>
    <property type="match status" value="1"/>
</dbReference>
<evidence type="ECO:0000259" key="12">
    <source>
        <dbReference type="PROSITE" id="PS50011"/>
    </source>
</evidence>
<dbReference type="FunCoup" id="V5FM02">
    <property type="interactions" value="183"/>
</dbReference>
<dbReference type="PROSITE" id="PS00108">
    <property type="entry name" value="PROTEIN_KINASE_ST"/>
    <property type="match status" value="1"/>
</dbReference>
<dbReference type="EC" id="2.7.11.1" evidence="1"/>
<sequence>MAGNGTNSPQFLAPPAVMALRQEADPKRVPMERTLSEDMREEREDLKEAAEQTLNVILDLGLDGRIKWVSPSWRQVVGSPVESVEGRMISDILVNNSTTFQDAIEAMKEDDSRSRFIRFSVRMGPDSVLKYSPEPRPQEQKEEHEETQEEDKEQEAAKKEESQEEESQEEEEEWHGDILEMEAQGIMVFDRSADGSGHSMWMLRPFTQPREVTIDLPPLLVESLGVGAEVLANYLTNLAEAAGNGADPAKYPPPSPVLCRICERQITPWWFEKHSELCLQEHRAELDVQIAQENLNEQRHAIVKVLDALEARQGRPMTGDASAPALPQPEYKGLPIGPSPASSAPSSGPTSAPNSSPATPPRSRDQSTSGVGHARGRSFAVRRPLSRIVELILDLCDTALEISTPALKESRTDTGDDFRTLSPQSESRISQVLQWQSPSSNTLDQEQGLAALSADTEVATRAKVDAVIRHRRIVEYAERIRIEYTVLVEECITAALRKAERIAAGQLSDSSSTCSEEEERAENADTERAVRSASLEPRPGPSSPMPIPMRNPSEQSMPSPRTSSIAVSTRSSSPMECPTPRSHRSTAGLLGTSQPSKRGSLLAESDTGEYSDSSLPSSSFLANAMRTDSPSSERSLSRTTSSKERKRKSLVLPGLSSSPRRQHSPARTGGPPQSPLRISKPRIPSGGEIPSPVVSPSLTTAELASHPSLQHPHHHHHHHRRQSSTASSEVAKPPVSPRLSSVSQPQPRPAPPSIKDFEIIKPISKGAFGSVYLSKKKTTGEYFAIKVLKKADMIAKNQVTNVKAERAIMMWQGESDFVAKLYWTFSSKDYLYLVMEYLNGGDCASLVKVLGGLPEDWAKKYIAEVVLGVEHLHSRGIVHRDLKPDNLLIDQKGHLKLTDFGLSRMGLVGRQKRVLKSPNESAPDLLKQGPFPRAMSLASSRSASFDLQGSPGSTPLITPEVSSSYNQPSYFSLTQNPLHRENSRRASGYRSDSGSSDALASMFQTFSLNEGSDTPAPVPVVPNKVLPDEEAPSEPSDSPHLYALQPTVSHASSSVGGQHNPSQQSMLPPAMALFDPEDHNRRFVGTPDYLAPETINGVGQDEMSDWWSLGCILFEFLFGYPPFNAATPDEVFENILNRRINWPDCAEELASPEAIDLMNRLMTVKPEERLGANIAEKFPSGGAEIRAHPWFSDINWDTLLEDKAQFVPNVENPEDTEYFDARGATLQAFTEEIEDQLSPQRPFPSADYPDRPHDALFKVRTQVNSIKRGLMPLHIPPHVRDTRSRRLSEPSMADDFGNFNFKNLPILEKANKDVIQKLRQEAMQAQQRQAISAVQTPLSTSGPSLEGSPPVPMPLQRTLSQSKGNNRPSSPSSHSQANSSPSRPSQPSSPLLVQFSTGQNHERRKTSGSSSTNSLPSGTTPQHTASEPSRLTTNVKVGPAVSSPSKPPRVPGQSPEKTHSGPRQSSVPTSRTRSQTLGSQDGDFSALKETFVPGHHKRRSQLFDVSPSSSDNEDPRTKALLKVQRRRQSSRRLSNINLTEGPFFRPLDVLICEDHPVSRLVMERLFEKLRCRTITAVNGSEAVRYALSEVEFDIIMTEFKLPQINGADVARMVRETRSANTHTPVIAVTGYLKDLPETHHFDALIEKPPTLTKLTEALCKFCHWKPPPKDYDPAQPLTIPTSALRQSSVRAEDSPSSTSSGFPQLVPSSYRGSSREDSVGSSYFGDMDSIKAEEVPVVISRHGEDWSNNQGGLGISDEAALKAANEPKGDPAAVAFPQLLHASSAPAYVAPAGTVTPRKQRSSEAIRAKRESLEKKRYECAESGDDEDEELGHAQVQARSPNNKTPRSGSKLGTEMMRTNSRGSVVSGSEEIIRKEKEVLEKIRASHTEGAGDEQSGEAGDSPADVSLEDTFERLHIPEEALQTVTEDDFEDQEQPQESRHRPFLPQYVTQVHTSSQATSQTTQRSASMSESQSEKKGHITPPIIFPVDHSSDVAAKAPVPSTDMDPASAGGTAAVIDAGIDTDVAVDTDTASSIDADATPRPMHTPLPEPDSESDPTPRVSDRGRTGIMPWKRR</sequence>
<dbReference type="OrthoDB" id="162894at2759"/>
<comment type="catalytic activity">
    <reaction evidence="9">
        <text>L-seryl-[protein] + ATP = O-phospho-L-seryl-[protein] + ADP + H(+)</text>
        <dbReference type="Rhea" id="RHEA:17989"/>
        <dbReference type="Rhea" id="RHEA-COMP:9863"/>
        <dbReference type="Rhea" id="RHEA-COMP:11604"/>
        <dbReference type="ChEBI" id="CHEBI:15378"/>
        <dbReference type="ChEBI" id="CHEBI:29999"/>
        <dbReference type="ChEBI" id="CHEBI:30616"/>
        <dbReference type="ChEBI" id="CHEBI:83421"/>
        <dbReference type="ChEBI" id="CHEBI:456216"/>
        <dbReference type="EC" id="2.7.11.1"/>
    </reaction>
</comment>
<organism evidence="15 16">
    <name type="scientific">Byssochlamys spectabilis (strain No. 5 / NBRC 109023)</name>
    <name type="common">Paecilomyces variotii</name>
    <dbReference type="NCBI Taxonomy" id="1356009"/>
    <lineage>
        <taxon>Eukaryota</taxon>
        <taxon>Fungi</taxon>
        <taxon>Dikarya</taxon>
        <taxon>Ascomycota</taxon>
        <taxon>Pezizomycotina</taxon>
        <taxon>Eurotiomycetes</taxon>
        <taxon>Eurotiomycetidae</taxon>
        <taxon>Eurotiales</taxon>
        <taxon>Thermoascaceae</taxon>
        <taxon>Paecilomyces</taxon>
    </lineage>
</organism>
<reference evidence="16" key="1">
    <citation type="journal article" date="2014" name="Genome Announc.">
        <title>Draft genome sequence of the formaldehyde-resistant fungus Byssochlamys spectabilis No. 5 (anamorph Paecilomyces variotii No. 5) (NBRC109023).</title>
        <authorList>
            <person name="Oka T."/>
            <person name="Ekino K."/>
            <person name="Fukuda K."/>
            <person name="Nomura Y."/>
        </authorList>
    </citation>
    <scope>NUCLEOTIDE SEQUENCE [LARGE SCALE GENOMIC DNA]</scope>
    <source>
        <strain evidence="16">No. 5 / NBRC 109023</strain>
    </source>
</reference>
<feature type="compositionally biased region" description="Acidic residues" evidence="11">
    <location>
        <begin position="162"/>
        <end position="174"/>
    </location>
</feature>
<dbReference type="InterPro" id="IPR001789">
    <property type="entry name" value="Sig_transdc_resp-reg_receiver"/>
</dbReference>
<keyword evidence="6" id="KW-0378">Hydrolase</keyword>
<evidence type="ECO:0000259" key="14">
    <source>
        <dbReference type="PROSITE" id="PS51285"/>
    </source>
</evidence>
<dbReference type="Proteomes" id="UP000018001">
    <property type="component" value="Unassembled WGS sequence"/>
</dbReference>
<feature type="compositionally biased region" description="Low complexity" evidence="11">
    <location>
        <begin position="2027"/>
        <end position="2040"/>
    </location>
</feature>
<evidence type="ECO:0000256" key="7">
    <source>
        <dbReference type="ARBA" id="ARBA00022840"/>
    </source>
</evidence>
<dbReference type="FunFam" id="3.30.200.20:FF:000377">
    <property type="entry name" value="Serine threonine protein kinase"/>
    <property type="match status" value="1"/>
</dbReference>
<feature type="compositionally biased region" description="Basic and acidic residues" evidence="11">
    <location>
        <begin position="1871"/>
        <end position="1887"/>
    </location>
</feature>
<feature type="compositionally biased region" description="Basic residues" evidence="11">
    <location>
        <begin position="711"/>
        <end position="722"/>
    </location>
</feature>
<dbReference type="PROSITE" id="PS51285">
    <property type="entry name" value="AGC_KINASE_CTER"/>
    <property type="match status" value="1"/>
</dbReference>
<dbReference type="Gene3D" id="3.40.50.2300">
    <property type="match status" value="1"/>
</dbReference>
<dbReference type="FunFam" id="1.10.510.10:FF:000664">
    <property type="entry name" value="Serine threonine protein kinase"/>
    <property type="match status" value="1"/>
</dbReference>
<feature type="compositionally biased region" description="Acidic residues" evidence="11">
    <location>
        <begin position="1926"/>
        <end position="1935"/>
    </location>
</feature>
<feature type="region of interest" description="Disordered" evidence="11">
    <location>
        <begin position="1682"/>
        <end position="1721"/>
    </location>
</feature>
<dbReference type="PANTHER" id="PTHR24356">
    <property type="entry name" value="SERINE/THREONINE-PROTEIN KINASE"/>
    <property type="match status" value="1"/>
</dbReference>
<dbReference type="InParanoid" id="V5FM02"/>
<dbReference type="GO" id="GO:0005634">
    <property type="term" value="C:nucleus"/>
    <property type="evidence" value="ECO:0007669"/>
    <property type="project" value="TreeGrafter"/>
</dbReference>
<dbReference type="InterPro" id="IPR011009">
    <property type="entry name" value="Kinase-like_dom_sf"/>
</dbReference>
<evidence type="ECO:0000256" key="1">
    <source>
        <dbReference type="ARBA" id="ARBA00012513"/>
    </source>
</evidence>
<feature type="compositionally biased region" description="Low complexity" evidence="11">
    <location>
        <begin position="339"/>
        <end position="357"/>
    </location>
</feature>
<comment type="caution">
    <text evidence="15">The sequence shown here is derived from an EMBL/GenBank/DDBJ whole genome shotgun (WGS) entry which is preliminary data.</text>
</comment>
<evidence type="ECO:0000259" key="13">
    <source>
        <dbReference type="PROSITE" id="PS50110"/>
    </source>
</evidence>
<dbReference type="HOGENOM" id="CLU_000709_0_0_1"/>
<dbReference type="SMART" id="SM00133">
    <property type="entry name" value="S_TK_X"/>
    <property type="match status" value="1"/>
</dbReference>
<evidence type="ECO:0000256" key="10">
    <source>
        <dbReference type="PROSITE-ProRule" id="PRU00169"/>
    </source>
</evidence>
<evidence type="ECO:0000256" key="5">
    <source>
        <dbReference type="ARBA" id="ARBA00022777"/>
    </source>
</evidence>
<feature type="compositionally biased region" description="Polar residues" evidence="11">
    <location>
        <begin position="1332"/>
        <end position="1343"/>
    </location>
</feature>
<dbReference type="PROSITE" id="PS50110">
    <property type="entry name" value="RESPONSE_REGULATORY"/>
    <property type="match status" value="1"/>
</dbReference>
<dbReference type="GO" id="GO:0016787">
    <property type="term" value="F:hydrolase activity"/>
    <property type="evidence" value="ECO:0007669"/>
    <property type="project" value="UniProtKB-KW"/>
</dbReference>
<evidence type="ECO:0000313" key="16">
    <source>
        <dbReference type="Proteomes" id="UP000018001"/>
    </source>
</evidence>
<dbReference type="Pfam" id="PF00072">
    <property type="entry name" value="Response_reg"/>
    <property type="match status" value="1"/>
</dbReference>
<dbReference type="InterPro" id="IPR011006">
    <property type="entry name" value="CheY-like_superfamily"/>
</dbReference>
<gene>
    <name evidence="15" type="ORF">PVAR5_7699</name>
</gene>
<proteinExistence type="predicted"/>
<feature type="compositionally biased region" description="Low complexity" evidence="11">
    <location>
        <begin position="561"/>
        <end position="573"/>
    </location>
</feature>
<feature type="compositionally biased region" description="Basic and acidic residues" evidence="11">
    <location>
        <begin position="521"/>
        <end position="530"/>
    </location>
</feature>
<evidence type="ECO:0000256" key="4">
    <source>
        <dbReference type="ARBA" id="ARBA00022741"/>
    </source>
</evidence>
<dbReference type="SMART" id="SM00448">
    <property type="entry name" value="REC"/>
    <property type="match status" value="1"/>
</dbReference>
<dbReference type="SUPFAM" id="SSF52172">
    <property type="entry name" value="CheY-like"/>
    <property type="match status" value="1"/>
</dbReference>
<feature type="compositionally biased region" description="Low complexity" evidence="11">
    <location>
        <begin position="1949"/>
        <end position="1968"/>
    </location>
</feature>
<evidence type="ECO:0000256" key="2">
    <source>
        <dbReference type="ARBA" id="ARBA00022527"/>
    </source>
</evidence>
<keyword evidence="16" id="KW-1185">Reference proteome</keyword>
<keyword evidence="5 15" id="KW-0418">Kinase</keyword>